<dbReference type="OrthoDB" id="6767704at2759"/>
<name>A0A6J2YC04_SITOR</name>
<sequence length="161" mass="18300">MDSGGDKLVTSKTTRKRKCSRVFKIATYNVRSLSTEEKLLELQEVLDKVNWDFIGMSEIRRQGEAWTTLKSGHILYHIDETDNSIGGVGFLINKKHASDILSIASVSKRVAYVIFRLNSRLKMKIIQAYAPTCTAEEDEIDQFYEDIDRAITVPGCIHPFL</sequence>
<dbReference type="KEGG" id="soy:115885917"/>
<reference evidence="2" key="1">
    <citation type="submission" date="2025-08" db="UniProtKB">
        <authorList>
            <consortium name="RefSeq"/>
        </authorList>
    </citation>
    <scope>IDENTIFICATION</scope>
    <source>
        <tissue evidence="2">Gonads</tissue>
    </source>
</reference>
<dbReference type="SUPFAM" id="SSF56219">
    <property type="entry name" value="DNase I-like"/>
    <property type="match status" value="1"/>
</dbReference>
<evidence type="ECO:0000313" key="2">
    <source>
        <dbReference type="RefSeq" id="XP_030760806.1"/>
    </source>
</evidence>
<accession>A0A6J2YC04</accession>
<protein>
    <submittedName>
        <fullName evidence="2">Craniofacial development protein 2-like</fullName>
    </submittedName>
</protein>
<dbReference type="Proteomes" id="UP000504635">
    <property type="component" value="Unplaced"/>
</dbReference>
<dbReference type="GeneID" id="115885917"/>
<dbReference type="RefSeq" id="XP_030760806.1">
    <property type="nucleotide sequence ID" value="XM_030904946.1"/>
</dbReference>
<dbReference type="AlphaFoldDB" id="A0A6J2YC04"/>
<proteinExistence type="predicted"/>
<gene>
    <name evidence="2" type="primary">LOC115885917</name>
</gene>
<evidence type="ECO:0000313" key="1">
    <source>
        <dbReference type="Proteomes" id="UP000504635"/>
    </source>
</evidence>
<dbReference type="InParanoid" id="A0A6J2YC04"/>
<dbReference type="InterPro" id="IPR036691">
    <property type="entry name" value="Endo/exonu/phosph_ase_sf"/>
</dbReference>
<dbReference type="Gene3D" id="3.60.10.10">
    <property type="entry name" value="Endonuclease/exonuclease/phosphatase"/>
    <property type="match status" value="1"/>
</dbReference>
<organism evidence="1 2">
    <name type="scientific">Sitophilus oryzae</name>
    <name type="common">Rice weevil</name>
    <name type="synonym">Curculio oryzae</name>
    <dbReference type="NCBI Taxonomy" id="7048"/>
    <lineage>
        <taxon>Eukaryota</taxon>
        <taxon>Metazoa</taxon>
        <taxon>Ecdysozoa</taxon>
        <taxon>Arthropoda</taxon>
        <taxon>Hexapoda</taxon>
        <taxon>Insecta</taxon>
        <taxon>Pterygota</taxon>
        <taxon>Neoptera</taxon>
        <taxon>Endopterygota</taxon>
        <taxon>Coleoptera</taxon>
        <taxon>Polyphaga</taxon>
        <taxon>Cucujiformia</taxon>
        <taxon>Curculionidae</taxon>
        <taxon>Dryophthorinae</taxon>
        <taxon>Sitophilus</taxon>
    </lineage>
</organism>
<keyword evidence="1" id="KW-1185">Reference proteome</keyword>